<evidence type="ECO:0000313" key="13">
    <source>
        <dbReference type="EMBL" id="MCT2587104.1"/>
    </source>
</evidence>
<evidence type="ECO:0000256" key="5">
    <source>
        <dbReference type="ARBA" id="ARBA00022692"/>
    </source>
</evidence>
<feature type="transmembrane region" description="Helical" evidence="12">
    <location>
        <begin position="171"/>
        <end position="192"/>
    </location>
</feature>
<keyword evidence="7" id="KW-0443">Lipid metabolism</keyword>
<dbReference type="InterPro" id="IPR000462">
    <property type="entry name" value="CDP-OH_P_trans"/>
</dbReference>
<reference evidence="13 14" key="1">
    <citation type="submission" date="2021-02" db="EMBL/GenBank/DDBJ databases">
        <title>Actinophytocola xerophila sp. nov., isolated from soil of cotton cropping field.</title>
        <authorList>
            <person name="Huang R."/>
            <person name="Chen X."/>
            <person name="Ge X."/>
            <person name="Liu W."/>
        </authorList>
    </citation>
    <scope>NUCLEOTIDE SEQUENCE [LARGE SCALE GENOMIC DNA]</scope>
    <source>
        <strain evidence="13 14">S1-96</strain>
    </source>
</reference>
<dbReference type="PANTHER" id="PTHR14269:SF62">
    <property type="entry name" value="CDP-DIACYLGLYCEROL--GLYCEROL-3-PHOSPHATE 3-PHOSPHATIDYLTRANSFERASE 1, CHLOROPLASTIC"/>
    <property type="match status" value="1"/>
</dbReference>
<comment type="similarity">
    <text evidence="2 11">Belongs to the CDP-alcohol phosphatidyltransferase class-I family.</text>
</comment>
<protein>
    <submittedName>
        <fullName evidence="13">CDP-alcohol phosphatidyltransferase family protein</fullName>
    </submittedName>
</protein>
<keyword evidence="3" id="KW-0444">Lipid biosynthesis</keyword>
<evidence type="ECO:0000256" key="11">
    <source>
        <dbReference type="RuleBase" id="RU003750"/>
    </source>
</evidence>
<evidence type="ECO:0000256" key="2">
    <source>
        <dbReference type="ARBA" id="ARBA00010441"/>
    </source>
</evidence>
<accession>A0ABT2JHW1</accession>
<keyword evidence="4 11" id="KW-0808">Transferase</keyword>
<evidence type="ECO:0000256" key="6">
    <source>
        <dbReference type="ARBA" id="ARBA00022989"/>
    </source>
</evidence>
<feature type="transmembrane region" description="Helical" evidence="12">
    <location>
        <begin position="21"/>
        <end position="44"/>
    </location>
</feature>
<comment type="caution">
    <text evidence="13">The sequence shown here is derived from an EMBL/GenBank/DDBJ whole genome shotgun (WGS) entry which is preliminary data.</text>
</comment>
<comment type="subcellular location">
    <subcellularLocation>
        <location evidence="1">Membrane</location>
        <topology evidence="1">Multi-pass membrane protein</topology>
    </subcellularLocation>
</comment>
<dbReference type="Gene3D" id="1.20.120.1760">
    <property type="match status" value="1"/>
</dbReference>
<name>A0ABT2JHW1_9PSEU</name>
<evidence type="ECO:0000256" key="1">
    <source>
        <dbReference type="ARBA" id="ARBA00004141"/>
    </source>
</evidence>
<keyword evidence="10" id="KW-1208">Phospholipid metabolism</keyword>
<evidence type="ECO:0000256" key="9">
    <source>
        <dbReference type="ARBA" id="ARBA00023209"/>
    </source>
</evidence>
<dbReference type="InterPro" id="IPR048254">
    <property type="entry name" value="CDP_ALCOHOL_P_TRANSF_CS"/>
</dbReference>
<dbReference type="RefSeq" id="WP_260194992.1">
    <property type="nucleotide sequence ID" value="NZ_JAFFZE010000023.1"/>
</dbReference>
<evidence type="ECO:0000256" key="12">
    <source>
        <dbReference type="SAM" id="Phobius"/>
    </source>
</evidence>
<keyword evidence="9" id="KW-0594">Phospholipid biosynthesis</keyword>
<evidence type="ECO:0000313" key="14">
    <source>
        <dbReference type="Proteomes" id="UP001156441"/>
    </source>
</evidence>
<feature type="transmembrane region" description="Helical" evidence="12">
    <location>
        <begin position="139"/>
        <end position="159"/>
    </location>
</feature>
<evidence type="ECO:0000256" key="7">
    <source>
        <dbReference type="ARBA" id="ARBA00023098"/>
    </source>
</evidence>
<sequence length="212" mass="23023">MVEERVRPAATDDVEELPDRLWTVPNLLSVIRLALVPVFLWLLLGPKADGWALAILVYAGVSDWADGKIARLFDQTSRYGAVLDPAADRLYTLATVVAFVVRDIIPWWIAAILVGRDLMVGVCIWLLGRRGFGTPEVTYIGKAATFNLLYAMPLLLLAQGGSDFATIARPVAYAFAIWGGALFVWSGLLYLVQTRAALGSASKLTADTSGRA</sequence>
<dbReference type="InterPro" id="IPR043130">
    <property type="entry name" value="CDP-OH_PTrfase_TM_dom"/>
</dbReference>
<dbReference type="InterPro" id="IPR004570">
    <property type="entry name" value="Phosphatidylglycerol_P_synth"/>
</dbReference>
<feature type="transmembrane region" description="Helical" evidence="12">
    <location>
        <begin position="107"/>
        <end position="127"/>
    </location>
</feature>
<dbReference type="EMBL" id="JAFFZE010000023">
    <property type="protein sequence ID" value="MCT2587104.1"/>
    <property type="molecule type" value="Genomic_DNA"/>
</dbReference>
<dbReference type="PANTHER" id="PTHR14269">
    <property type="entry name" value="CDP-DIACYLGLYCEROL--GLYCEROL-3-PHOSPHATE 3-PHOSPHATIDYLTRANSFERASE-RELATED"/>
    <property type="match status" value="1"/>
</dbReference>
<gene>
    <name evidence="13" type="ORF">JT362_28665</name>
</gene>
<dbReference type="InterPro" id="IPR050324">
    <property type="entry name" value="CDP-alcohol_PTase-I"/>
</dbReference>
<dbReference type="PIRSF" id="PIRSF000847">
    <property type="entry name" value="Phos_ph_gly_syn"/>
    <property type="match status" value="1"/>
</dbReference>
<keyword evidence="6 12" id="KW-1133">Transmembrane helix</keyword>
<evidence type="ECO:0000256" key="3">
    <source>
        <dbReference type="ARBA" id="ARBA00022516"/>
    </source>
</evidence>
<organism evidence="13 14">
    <name type="scientific">Actinophytocola gossypii</name>
    <dbReference type="NCBI Taxonomy" id="2812003"/>
    <lineage>
        <taxon>Bacteria</taxon>
        <taxon>Bacillati</taxon>
        <taxon>Actinomycetota</taxon>
        <taxon>Actinomycetes</taxon>
        <taxon>Pseudonocardiales</taxon>
        <taxon>Pseudonocardiaceae</taxon>
    </lineage>
</organism>
<evidence type="ECO:0000256" key="8">
    <source>
        <dbReference type="ARBA" id="ARBA00023136"/>
    </source>
</evidence>
<keyword evidence="5 12" id="KW-0812">Transmembrane</keyword>
<keyword evidence="8 12" id="KW-0472">Membrane</keyword>
<dbReference type="PROSITE" id="PS00379">
    <property type="entry name" value="CDP_ALCOHOL_P_TRANSF"/>
    <property type="match status" value="1"/>
</dbReference>
<evidence type="ECO:0000256" key="4">
    <source>
        <dbReference type="ARBA" id="ARBA00022679"/>
    </source>
</evidence>
<keyword evidence="14" id="KW-1185">Reference proteome</keyword>
<dbReference type="Pfam" id="PF01066">
    <property type="entry name" value="CDP-OH_P_transf"/>
    <property type="match status" value="1"/>
</dbReference>
<dbReference type="Proteomes" id="UP001156441">
    <property type="component" value="Unassembled WGS sequence"/>
</dbReference>
<proteinExistence type="inferred from homology"/>
<evidence type="ECO:0000256" key="10">
    <source>
        <dbReference type="ARBA" id="ARBA00023264"/>
    </source>
</evidence>